<dbReference type="HOGENOM" id="CLU_2816070_0_0_1"/>
<organism evidence="2 3">
    <name type="scientific">Leersia perrieri</name>
    <dbReference type="NCBI Taxonomy" id="77586"/>
    <lineage>
        <taxon>Eukaryota</taxon>
        <taxon>Viridiplantae</taxon>
        <taxon>Streptophyta</taxon>
        <taxon>Embryophyta</taxon>
        <taxon>Tracheophyta</taxon>
        <taxon>Spermatophyta</taxon>
        <taxon>Magnoliopsida</taxon>
        <taxon>Liliopsida</taxon>
        <taxon>Poales</taxon>
        <taxon>Poaceae</taxon>
        <taxon>BOP clade</taxon>
        <taxon>Oryzoideae</taxon>
        <taxon>Oryzeae</taxon>
        <taxon>Oryzinae</taxon>
        <taxon>Leersia</taxon>
    </lineage>
</organism>
<reference evidence="3" key="2">
    <citation type="submission" date="2013-12" db="EMBL/GenBank/DDBJ databases">
        <authorList>
            <person name="Yu Y."/>
            <person name="Lee S."/>
            <person name="de Baynast K."/>
            <person name="Wissotski M."/>
            <person name="Liu L."/>
            <person name="Talag J."/>
            <person name="Goicoechea J."/>
            <person name="Angelova A."/>
            <person name="Jetty R."/>
            <person name="Kudrna D."/>
            <person name="Golser W."/>
            <person name="Rivera L."/>
            <person name="Zhang J."/>
            <person name="Wing R."/>
        </authorList>
    </citation>
    <scope>NUCLEOTIDE SEQUENCE</scope>
</reference>
<protein>
    <submittedName>
        <fullName evidence="2">Uncharacterized protein</fullName>
    </submittedName>
</protein>
<reference evidence="2 3" key="1">
    <citation type="submission" date="2012-08" db="EMBL/GenBank/DDBJ databases">
        <title>Oryza genome evolution.</title>
        <authorList>
            <person name="Wing R.A."/>
        </authorList>
    </citation>
    <scope>NUCLEOTIDE SEQUENCE</scope>
</reference>
<dbReference type="Proteomes" id="UP000032180">
    <property type="component" value="Chromosome 2"/>
</dbReference>
<reference evidence="2" key="3">
    <citation type="submission" date="2015-04" db="UniProtKB">
        <authorList>
            <consortium name="EnsemblPlants"/>
        </authorList>
    </citation>
    <scope>IDENTIFICATION</scope>
</reference>
<feature type="region of interest" description="Disordered" evidence="1">
    <location>
        <begin position="1"/>
        <end position="20"/>
    </location>
</feature>
<keyword evidence="3" id="KW-1185">Reference proteome</keyword>
<name>A0A0D9VB85_9ORYZ</name>
<evidence type="ECO:0000256" key="1">
    <source>
        <dbReference type="SAM" id="MobiDB-lite"/>
    </source>
</evidence>
<proteinExistence type="predicted"/>
<evidence type="ECO:0000313" key="2">
    <source>
        <dbReference type="EnsemblPlants" id="LPERR02G00690.1"/>
    </source>
</evidence>
<dbReference type="AlphaFoldDB" id="A0A0D9VB85"/>
<sequence>MTCGPRKSVGPTRATTSAKPFSKRTYSIISSIAVVRQITHPPVCCFCGSASGEVASSPRPDEPPQET</sequence>
<accession>A0A0D9VB85</accession>
<dbReference type="Gramene" id="LPERR02G00690.1">
    <property type="protein sequence ID" value="LPERR02G00690.1"/>
    <property type="gene ID" value="LPERR02G00690"/>
</dbReference>
<evidence type="ECO:0000313" key="3">
    <source>
        <dbReference type="Proteomes" id="UP000032180"/>
    </source>
</evidence>
<dbReference type="EnsemblPlants" id="LPERR02G00690.1">
    <property type="protein sequence ID" value="LPERR02G00690.1"/>
    <property type="gene ID" value="LPERR02G00690"/>
</dbReference>